<dbReference type="AlphaFoldDB" id="A0AAD4Z9G3"/>
<feature type="region of interest" description="Disordered" evidence="1">
    <location>
        <begin position="190"/>
        <end position="213"/>
    </location>
</feature>
<evidence type="ECO:0000256" key="1">
    <source>
        <dbReference type="SAM" id="MobiDB-lite"/>
    </source>
</evidence>
<evidence type="ECO:0000313" key="2">
    <source>
        <dbReference type="EMBL" id="KAI5337464.1"/>
    </source>
</evidence>
<gene>
    <name evidence="2" type="ORF">L3X38_016735</name>
</gene>
<accession>A0AAD4Z9G3</accession>
<sequence>MVALVAVQTLRKSPRLPITPQKIALIAVNAPQESPTQSSRFNSQMQTVRRHFASHVSLNGWRCGLHAGYRRRSVSARPVQKTKRLHAPGAGNEASLPSPQKHQRPIGSLGNLPQTNLPNGRASANPQGRTKFPSEEPSEENLGDYCLYRILTTNDHLTRGRDRPLDVAGPSAGPLPNLAHLDTFAMGHVSRSQSAPTVPHRKYEHDARLPRPI</sequence>
<feature type="compositionally biased region" description="Basic and acidic residues" evidence="1">
    <location>
        <begin position="201"/>
        <end position="213"/>
    </location>
</feature>
<reference evidence="2 3" key="1">
    <citation type="journal article" date="2022" name="G3 (Bethesda)">
        <title>Whole-genome sequence and methylome profiling of the almond [Prunus dulcis (Mill.) D.A. Webb] cultivar 'Nonpareil'.</title>
        <authorList>
            <person name="D'Amico-Willman K.M."/>
            <person name="Ouma W.Z."/>
            <person name="Meulia T."/>
            <person name="Sideli G.M."/>
            <person name="Gradziel T.M."/>
            <person name="Fresnedo-Ramirez J."/>
        </authorList>
    </citation>
    <scope>NUCLEOTIDE SEQUENCE [LARGE SCALE GENOMIC DNA]</scope>
    <source>
        <strain evidence="2">Clone GOH B32 T37-40</strain>
    </source>
</reference>
<feature type="compositionally biased region" description="Polar residues" evidence="1">
    <location>
        <begin position="111"/>
        <end position="128"/>
    </location>
</feature>
<evidence type="ECO:0000313" key="3">
    <source>
        <dbReference type="Proteomes" id="UP001054821"/>
    </source>
</evidence>
<proteinExistence type="predicted"/>
<feature type="region of interest" description="Disordered" evidence="1">
    <location>
        <begin position="72"/>
        <end position="139"/>
    </location>
</feature>
<name>A0AAD4Z9G3_PRUDU</name>
<feature type="compositionally biased region" description="Basic residues" evidence="1">
    <location>
        <begin position="72"/>
        <end position="86"/>
    </location>
</feature>
<dbReference type="Proteomes" id="UP001054821">
    <property type="component" value="Chromosome 3"/>
</dbReference>
<protein>
    <submittedName>
        <fullName evidence="2">Uncharacterized protein</fullName>
    </submittedName>
</protein>
<organism evidence="2 3">
    <name type="scientific">Prunus dulcis</name>
    <name type="common">Almond</name>
    <name type="synonym">Amygdalus dulcis</name>
    <dbReference type="NCBI Taxonomy" id="3755"/>
    <lineage>
        <taxon>Eukaryota</taxon>
        <taxon>Viridiplantae</taxon>
        <taxon>Streptophyta</taxon>
        <taxon>Embryophyta</taxon>
        <taxon>Tracheophyta</taxon>
        <taxon>Spermatophyta</taxon>
        <taxon>Magnoliopsida</taxon>
        <taxon>eudicotyledons</taxon>
        <taxon>Gunneridae</taxon>
        <taxon>Pentapetalae</taxon>
        <taxon>rosids</taxon>
        <taxon>fabids</taxon>
        <taxon>Rosales</taxon>
        <taxon>Rosaceae</taxon>
        <taxon>Amygdaloideae</taxon>
        <taxon>Amygdaleae</taxon>
        <taxon>Prunus</taxon>
    </lineage>
</organism>
<keyword evidence="3" id="KW-1185">Reference proteome</keyword>
<comment type="caution">
    <text evidence="2">The sequence shown here is derived from an EMBL/GenBank/DDBJ whole genome shotgun (WGS) entry which is preliminary data.</text>
</comment>
<dbReference type="EMBL" id="JAJFAZ020000003">
    <property type="protein sequence ID" value="KAI5337464.1"/>
    <property type="molecule type" value="Genomic_DNA"/>
</dbReference>